<name>A0A7W2KHD1_9PSED</name>
<organism evidence="1 2">
    <name type="scientific">Pseudomonas juntendi</name>
    <dbReference type="NCBI Taxonomy" id="2666183"/>
    <lineage>
        <taxon>Bacteria</taxon>
        <taxon>Pseudomonadati</taxon>
        <taxon>Pseudomonadota</taxon>
        <taxon>Gammaproteobacteria</taxon>
        <taxon>Pseudomonadales</taxon>
        <taxon>Pseudomonadaceae</taxon>
        <taxon>Pseudomonas</taxon>
    </lineage>
</organism>
<evidence type="ECO:0000313" key="2">
    <source>
        <dbReference type="Proteomes" id="UP000545074"/>
    </source>
</evidence>
<proteinExistence type="predicted"/>
<dbReference type="Proteomes" id="UP000545074">
    <property type="component" value="Unassembled WGS sequence"/>
</dbReference>
<reference evidence="1 2" key="1">
    <citation type="submission" date="2020-07" db="EMBL/GenBank/DDBJ databases">
        <title>Diversity of carbapenemase encoding genes among Pseudomonas putida group clinical isolates in a tertiary Brazilian hospital.</title>
        <authorList>
            <person name="Alberto-Lei F."/>
            <person name="Nodari C.S."/>
            <person name="Streling A.P."/>
            <person name="Paulino J.T."/>
            <person name="Bessa-Neto F.O."/>
            <person name="Cayo R."/>
            <person name="Gales A.C."/>
        </authorList>
    </citation>
    <scope>NUCLEOTIDE SEQUENCE [LARGE SCALE GENOMIC DNA]</scope>
    <source>
        <strain evidence="1 2">12815</strain>
    </source>
</reference>
<dbReference type="EMBL" id="JACGCX010000009">
    <property type="protein sequence ID" value="MBA6098551.1"/>
    <property type="molecule type" value="Genomic_DNA"/>
</dbReference>
<protein>
    <submittedName>
        <fullName evidence="1">Uncharacterized protein</fullName>
    </submittedName>
</protein>
<gene>
    <name evidence="1" type="ORF">H4C80_15635</name>
</gene>
<accession>A0A7W2KHD1</accession>
<evidence type="ECO:0000313" key="1">
    <source>
        <dbReference type="EMBL" id="MBA6098551.1"/>
    </source>
</evidence>
<dbReference type="RefSeq" id="WP_182389817.1">
    <property type="nucleotide sequence ID" value="NZ_JACGCX010000009.1"/>
</dbReference>
<sequence length="81" mass="9580">MNFMFRIWDFLFPDHRPEGEIRREREFIDALNQLKTLKATDRGGMSIDPEEIREQVLRSREAVKDLVDPAHRKRSKTGPKG</sequence>
<dbReference type="AlphaFoldDB" id="A0A7W2KHD1"/>
<comment type="caution">
    <text evidence="1">The sequence shown here is derived from an EMBL/GenBank/DDBJ whole genome shotgun (WGS) entry which is preliminary data.</text>
</comment>